<protein>
    <submittedName>
        <fullName evidence="1">H(+)-ATPase 2</fullName>
    </submittedName>
</protein>
<name>A0A5A7QUG3_STRAF</name>
<keyword evidence="2" id="KW-1185">Reference proteome</keyword>
<reference evidence="2" key="1">
    <citation type="journal article" date="2019" name="Curr. Biol.">
        <title>Genome Sequence of Striga asiatica Provides Insight into the Evolution of Plant Parasitism.</title>
        <authorList>
            <person name="Yoshida S."/>
            <person name="Kim S."/>
            <person name="Wafula E.K."/>
            <person name="Tanskanen J."/>
            <person name="Kim Y.M."/>
            <person name="Honaas L."/>
            <person name="Yang Z."/>
            <person name="Spallek T."/>
            <person name="Conn C.E."/>
            <person name="Ichihashi Y."/>
            <person name="Cheong K."/>
            <person name="Cui S."/>
            <person name="Der J.P."/>
            <person name="Gundlach H."/>
            <person name="Jiao Y."/>
            <person name="Hori C."/>
            <person name="Ishida J.K."/>
            <person name="Kasahara H."/>
            <person name="Kiba T."/>
            <person name="Kim M.S."/>
            <person name="Koo N."/>
            <person name="Laohavisit A."/>
            <person name="Lee Y.H."/>
            <person name="Lumba S."/>
            <person name="McCourt P."/>
            <person name="Mortimer J.C."/>
            <person name="Mutuku J.M."/>
            <person name="Nomura T."/>
            <person name="Sasaki-Sekimoto Y."/>
            <person name="Seto Y."/>
            <person name="Wang Y."/>
            <person name="Wakatake T."/>
            <person name="Sakakibara H."/>
            <person name="Demura T."/>
            <person name="Yamaguchi S."/>
            <person name="Yoneyama K."/>
            <person name="Manabe R.I."/>
            <person name="Nelson D.C."/>
            <person name="Schulman A.H."/>
            <person name="Timko M.P."/>
            <person name="dePamphilis C.W."/>
            <person name="Choi D."/>
            <person name="Shirasu K."/>
        </authorList>
    </citation>
    <scope>NUCLEOTIDE SEQUENCE [LARGE SCALE GENOMIC DNA]</scope>
    <source>
        <strain evidence="2">cv. UVA1</strain>
    </source>
</reference>
<comment type="caution">
    <text evidence="1">The sequence shown here is derived from an EMBL/GenBank/DDBJ whole genome shotgun (WGS) entry which is preliminary data.</text>
</comment>
<evidence type="ECO:0000313" key="1">
    <source>
        <dbReference type="EMBL" id="GER48874.1"/>
    </source>
</evidence>
<dbReference type="AlphaFoldDB" id="A0A5A7QUG3"/>
<dbReference type="Proteomes" id="UP000325081">
    <property type="component" value="Unassembled WGS sequence"/>
</dbReference>
<sequence>MNEEISKICICLLVDNHYGIGEILLCYPTRRRRSDESNRGRLNSHLGRSPRPLPTVGTSRLGWQCSSALAEDLGRSIISSLALYLKQWRGQFHDLEGRYTPCYKGLVRSRVFDGVRPTQDHPGFSPEKNPV</sequence>
<dbReference type="EMBL" id="BKCP01008371">
    <property type="protein sequence ID" value="GER48874.1"/>
    <property type="molecule type" value="Genomic_DNA"/>
</dbReference>
<evidence type="ECO:0000313" key="2">
    <source>
        <dbReference type="Proteomes" id="UP000325081"/>
    </source>
</evidence>
<proteinExistence type="predicted"/>
<gene>
    <name evidence="1" type="ORF">STAS_26064</name>
</gene>
<accession>A0A5A7QUG3</accession>
<organism evidence="1 2">
    <name type="scientific">Striga asiatica</name>
    <name type="common">Asiatic witchweed</name>
    <name type="synonym">Buchnera asiatica</name>
    <dbReference type="NCBI Taxonomy" id="4170"/>
    <lineage>
        <taxon>Eukaryota</taxon>
        <taxon>Viridiplantae</taxon>
        <taxon>Streptophyta</taxon>
        <taxon>Embryophyta</taxon>
        <taxon>Tracheophyta</taxon>
        <taxon>Spermatophyta</taxon>
        <taxon>Magnoliopsida</taxon>
        <taxon>eudicotyledons</taxon>
        <taxon>Gunneridae</taxon>
        <taxon>Pentapetalae</taxon>
        <taxon>asterids</taxon>
        <taxon>lamiids</taxon>
        <taxon>Lamiales</taxon>
        <taxon>Orobanchaceae</taxon>
        <taxon>Buchnereae</taxon>
        <taxon>Striga</taxon>
    </lineage>
</organism>